<proteinExistence type="predicted"/>
<dbReference type="Gene3D" id="1.10.8.290">
    <property type="entry name" value="uncharacterized protein sp1917 domain"/>
    <property type="match status" value="1"/>
</dbReference>
<feature type="region of interest" description="Disordered" evidence="1">
    <location>
        <begin position="100"/>
        <end position="144"/>
    </location>
</feature>
<evidence type="ECO:0008006" key="4">
    <source>
        <dbReference type="Google" id="ProtNLM"/>
    </source>
</evidence>
<keyword evidence="3" id="KW-1185">Reference proteome</keyword>
<name>A0A1Q9CAZ8_SYMMI</name>
<comment type="caution">
    <text evidence="2">The sequence shown here is derived from an EMBL/GenBank/DDBJ whole genome shotgun (WGS) entry which is preliminary data.</text>
</comment>
<dbReference type="InterPro" id="IPR014580">
    <property type="entry name" value="UCP033199"/>
</dbReference>
<accession>A0A1Q9CAZ8</accession>
<organism evidence="2 3">
    <name type="scientific">Symbiodinium microadriaticum</name>
    <name type="common">Dinoflagellate</name>
    <name type="synonym">Zooxanthella microadriatica</name>
    <dbReference type="NCBI Taxonomy" id="2951"/>
    <lineage>
        <taxon>Eukaryota</taxon>
        <taxon>Sar</taxon>
        <taxon>Alveolata</taxon>
        <taxon>Dinophyceae</taxon>
        <taxon>Suessiales</taxon>
        <taxon>Symbiodiniaceae</taxon>
        <taxon>Symbiodinium</taxon>
    </lineage>
</organism>
<dbReference type="OrthoDB" id="436178at2759"/>
<gene>
    <name evidence="2" type="ORF">AK812_SmicGene39529</name>
</gene>
<sequence length="262" mass="29175">MNGHEAGFRAKVRLKVTYAGTRVNRNFGSKTELRAFASRLGRGEAVRSPIPVPKYPPDGAPVTEQILERLLHKFSSAEEPSSFSPRFRLRLLAAMAKRPAAATAARPKPAVKKPEKSGKAEAKAKAKPKKEEAGAGGAGALPSKTEKMKAPKIYKEPFARIFPRYVALAKETGHTMEEVGQIVTWLTGYPFERIARHIGRRTELEEFFAEAKLNPKRRLITGSVGGERVESIEDKTVRELRYMDKLVDELVQGKPMDKILRK</sequence>
<dbReference type="AlphaFoldDB" id="A0A1Q9CAZ8"/>
<dbReference type="EMBL" id="LSRX01001415">
    <property type="protein sequence ID" value="OLP80110.1"/>
    <property type="molecule type" value="Genomic_DNA"/>
</dbReference>
<protein>
    <recommendedName>
        <fullName evidence="4">DUF2200 domain-containing protein</fullName>
    </recommendedName>
</protein>
<feature type="compositionally biased region" description="Basic and acidic residues" evidence="1">
    <location>
        <begin position="112"/>
        <end position="133"/>
    </location>
</feature>
<reference evidence="2 3" key="1">
    <citation type="submission" date="2016-02" db="EMBL/GenBank/DDBJ databases">
        <title>Genome analysis of coral dinoflagellate symbionts highlights evolutionary adaptations to a symbiotic lifestyle.</title>
        <authorList>
            <person name="Aranda M."/>
            <person name="Li Y."/>
            <person name="Liew Y.J."/>
            <person name="Baumgarten S."/>
            <person name="Simakov O."/>
            <person name="Wilson M."/>
            <person name="Piel J."/>
            <person name="Ashoor H."/>
            <person name="Bougouffa S."/>
            <person name="Bajic V.B."/>
            <person name="Ryu T."/>
            <person name="Ravasi T."/>
            <person name="Bayer T."/>
            <person name="Micklem G."/>
            <person name="Kim H."/>
            <person name="Bhak J."/>
            <person name="Lajeunesse T.C."/>
            <person name="Voolstra C.R."/>
        </authorList>
    </citation>
    <scope>NUCLEOTIDE SEQUENCE [LARGE SCALE GENOMIC DNA]</scope>
    <source>
        <strain evidence="2 3">CCMP2467</strain>
    </source>
</reference>
<evidence type="ECO:0000313" key="2">
    <source>
        <dbReference type="EMBL" id="OLP80110.1"/>
    </source>
</evidence>
<dbReference type="Proteomes" id="UP000186817">
    <property type="component" value="Unassembled WGS sequence"/>
</dbReference>
<dbReference type="Pfam" id="PF09966">
    <property type="entry name" value="DUF2200"/>
    <property type="match status" value="1"/>
</dbReference>
<evidence type="ECO:0000313" key="3">
    <source>
        <dbReference type="Proteomes" id="UP000186817"/>
    </source>
</evidence>
<dbReference type="InterPro" id="IPR023204">
    <property type="entry name" value="SP1917_dom_sf"/>
</dbReference>
<evidence type="ECO:0000256" key="1">
    <source>
        <dbReference type="SAM" id="MobiDB-lite"/>
    </source>
</evidence>